<evidence type="ECO:0000313" key="4">
    <source>
        <dbReference type="EMBL" id="KAH0961235.1"/>
    </source>
</evidence>
<dbReference type="AlphaFoldDB" id="A0A9P8SH74"/>
<keyword evidence="1" id="KW-0863">Zinc-finger</keyword>
<dbReference type="Proteomes" id="UP000824596">
    <property type="component" value="Unassembled WGS sequence"/>
</dbReference>
<evidence type="ECO:0000259" key="3">
    <source>
        <dbReference type="PROSITE" id="PS50158"/>
    </source>
</evidence>
<dbReference type="PROSITE" id="PS50158">
    <property type="entry name" value="ZF_CCHC"/>
    <property type="match status" value="1"/>
</dbReference>
<dbReference type="RefSeq" id="XP_044718748.1">
    <property type="nucleotide sequence ID" value="XM_044865784.1"/>
</dbReference>
<reference evidence="4" key="1">
    <citation type="submission" date="2021-09" db="EMBL/GenBank/DDBJ databases">
        <title>A high-quality genome of the endoparasitic fungus Hirsutella rhossiliensis with a comparison of Hirsutella genomes reveals transposable elements contributing to genome size variation.</title>
        <authorList>
            <person name="Lin R."/>
            <person name="Jiao Y."/>
            <person name="Sun X."/>
            <person name="Ling J."/>
            <person name="Xie B."/>
            <person name="Cheng X."/>
        </authorList>
    </citation>
    <scope>NUCLEOTIDE SEQUENCE</scope>
    <source>
        <strain evidence="4">HR02</strain>
    </source>
</reference>
<dbReference type="EMBL" id="JAIZPD010000008">
    <property type="protein sequence ID" value="KAH0961235.1"/>
    <property type="molecule type" value="Genomic_DNA"/>
</dbReference>
<dbReference type="SUPFAM" id="SSF57756">
    <property type="entry name" value="Retrovirus zinc finger-like domains"/>
    <property type="match status" value="1"/>
</dbReference>
<keyword evidence="5" id="KW-1185">Reference proteome</keyword>
<keyword evidence="1" id="KW-0479">Metal-binding</keyword>
<dbReference type="InterPro" id="IPR001878">
    <property type="entry name" value="Znf_CCHC"/>
</dbReference>
<dbReference type="SMART" id="SM00343">
    <property type="entry name" value="ZnF_C2HC"/>
    <property type="match status" value="1"/>
</dbReference>
<feature type="domain" description="CCHC-type" evidence="3">
    <location>
        <begin position="172"/>
        <end position="187"/>
    </location>
</feature>
<feature type="compositionally biased region" description="Polar residues" evidence="2">
    <location>
        <begin position="137"/>
        <end position="154"/>
    </location>
</feature>
<sequence length="328" mass="36193">MSRMDLLYGLLEGRALRCLEARFTSETRPFSGVAEMIQTLESVFGNPNEAIEAHAKLQRLFFTIGGKWDITDFIAEFDSLSSKASWPQDQLKHALWCKLGGGLDGSLLTKTRDPTVTYETFCESVKDSVHTPAAKTPTKNSNKTGPPPVTSQNAGRALTEEEKRVHWDNDTCFTCGKTGHVSRDCPDRAKGVSRLAMTPEESDQESGKDPTFAKQAAQRLGAKLVTLAKPIQLQDYRRRLAGSIKQQLHASFEVDGRRLPDQVFNVAEMGGDIFIGLFWMRRQRLLLDCASTSIVWPDDLPALAKFSPTIQLSCNGQAALTAAAPPTF</sequence>
<name>A0A9P8SH74_9HYPO</name>
<dbReference type="InterPro" id="IPR036875">
    <property type="entry name" value="Znf_CCHC_sf"/>
</dbReference>
<dbReference type="Gene3D" id="4.10.60.10">
    <property type="entry name" value="Zinc finger, CCHC-type"/>
    <property type="match status" value="1"/>
</dbReference>
<evidence type="ECO:0000313" key="5">
    <source>
        <dbReference type="Proteomes" id="UP000824596"/>
    </source>
</evidence>
<comment type="caution">
    <text evidence="4">The sequence shown here is derived from an EMBL/GenBank/DDBJ whole genome shotgun (WGS) entry which is preliminary data.</text>
</comment>
<organism evidence="4 5">
    <name type="scientific">Hirsutella rhossiliensis</name>
    <dbReference type="NCBI Taxonomy" id="111463"/>
    <lineage>
        <taxon>Eukaryota</taxon>
        <taxon>Fungi</taxon>
        <taxon>Dikarya</taxon>
        <taxon>Ascomycota</taxon>
        <taxon>Pezizomycotina</taxon>
        <taxon>Sordariomycetes</taxon>
        <taxon>Hypocreomycetidae</taxon>
        <taxon>Hypocreales</taxon>
        <taxon>Ophiocordycipitaceae</taxon>
        <taxon>Hirsutella</taxon>
    </lineage>
</organism>
<dbReference type="GO" id="GO:0008270">
    <property type="term" value="F:zinc ion binding"/>
    <property type="evidence" value="ECO:0007669"/>
    <property type="project" value="UniProtKB-KW"/>
</dbReference>
<dbReference type="GO" id="GO:0003676">
    <property type="term" value="F:nucleic acid binding"/>
    <property type="evidence" value="ECO:0007669"/>
    <property type="project" value="InterPro"/>
</dbReference>
<dbReference type="GeneID" id="68356442"/>
<proteinExistence type="predicted"/>
<gene>
    <name evidence="4" type="ORF">HRG_07313</name>
</gene>
<protein>
    <submittedName>
        <fullName evidence="4">Zinc knuckle domain-containing protein</fullName>
    </submittedName>
</protein>
<accession>A0A9P8SH74</accession>
<evidence type="ECO:0000256" key="2">
    <source>
        <dbReference type="SAM" id="MobiDB-lite"/>
    </source>
</evidence>
<dbReference type="Pfam" id="PF00098">
    <property type="entry name" value="zf-CCHC"/>
    <property type="match status" value="1"/>
</dbReference>
<evidence type="ECO:0000256" key="1">
    <source>
        <dbReference type="PROSITE-ProRule" id="PRU00047"/>
    </source>
</evidence>
<dbReference type="OrthoDB" id="4509994at2759"/>
<keyword evidence="1" id="KW-0862">Zinc</keyword>
<feature type="region of interest" description="Disordered" evidence="2">
    <location>
        <begin position="129"/>
        <end position="161"/>
    </location>
</feature>